<sequence length="167" mass="17773">MPRYTRSGAVYGLLGSLVFALISAVSVYLLFSALKPEIMKVIASSIPPGSGLTAQQLYPAALAVAVALVAIISLIAGTIFGAIYGYAYGGIPGSTPFRKAIVFSLILWFIVYALVDLADIREYGITYYLTNIGTGIIASLAWGAIVGTLMKRKVENEREPIEDYGGL</sequence>
<evidence type="ECO:0000313" key="2">
    <source>
        <dbReference type="EMBL" id="GGM69655.1"/>
    </source>
</evidence>
<dbReference type="RefSeq" id="WP_188679968.1">
    <property type="nucleotide sequence ID" value="NZ_BMNY01000001.1"/>
</dbReference>
<accession>A0AA37BQK6</accession>
<dbReference type="EMBL" id="BMNY01000001">
    <property type="protein sequence ID" value="GGM69655.1"/>
    <property type="molecule type" value="Genomic_DNA"/>
</dbReference>
<keyword evidence="3" id="KW-1185">Reference proteome</keyword>
<feature type="transmembrane region" description="Helical" evidence="1">
    <location>
        <begin position="127"/>
        <end position="149"/>
    </location>
</feature>
<gene>
    <name evidence="2" type="ORF">GCM10007108_04680</name>
</gene>
<protein>
    <submittedName>
        <fullName evidence="2">Uncharacterized protein</fullName>
    </submittedName>
</protein>
<keyword evidence="1" id="KW-0472">Membrane</keyword>
<reference evidence="2" key="2">
    <citation type="submission" date="2022-09" db="EMBL/GenBank/DDBJ databases">
        <authorList>
            <person name="Sun Q."/>
            <person name="Ohkuma M."/>
        </authorList>
    </citation>
    <scope>NUCLEOTIDE SEQUENCE</scope>
    <source>
        <strain evidence="2">JCM 13583</strain>
    </source>
</reference>
<organism evidence="2 3">
    <name type="scientific">Thermogymnomonas acidicola</name>
    <dbReference type="NCBI Taxonomy" id="399579"/>
    <lineage>
        <taxon>Archaea</taxon>
        <taxon>Methanobacteriati</taxon>
        <taxon>Thermoplasmatota</taxon>
        <taxon>Thermoplasmata</taxon>
        <taxon>Thermoplasmatales</taxon>
        <taxon>Thermogymnomonas</taxon>
    </lineage>
</organism>
<keyword evidence="1" id="KW-1133">Transmembrane helix</keyword>
<feature type="transmembrane region" description="Helical" evidence="1">
    <location>
        <begin position="57"/>
        <end position="85"/>
    </location>
</feature>
<feature type="transmembrane region" description="Helical" evidence="1">
    <location>
        <begin position="9"/>
        <end position="31"/>
    </location>
</feature>
<reference evidence="2" key="1">
    <citation type="journal article" date="2014" name="Int. J. Syst. Evol. Microbiol.">
        <title>Complete genome sequence of Corynebacterium casei LMG S-19264T (=DSM 44701T), isolated from a smear-ripened cheese.</title>
        <authorList>
            <consortium name="US DOE Joint Genome Institute (JGI-PGF)"/>
            <person name="Walter F."/>
            <person name="Albersmeier A."/>
            <person name="Kalinowski J."/>
            <person name="Ruckert C."/>
        </authorList>
    </citation>
    <scope>NUCLEOTIDE SEQUENCE</scope>
    <source>
        <strain evidence="2">JCM 13583</strain>
    </source>
</reference>
<name>A0AA37BQK6_9ARCH</name>
<proteinExistence type="predicted"/>
<dbReference type="Proteomes" id="UP000632195">
    <property type="component" value="Unassembled WGS sequence"/>
</dbReference>
<evidence type="ECO:0000313" key="3">
    <source>
        <dbReference type="Proteomes" id="UP000632195"/>
    </source>
</evidence>
<evidence type="ECO:0000256" key="1">
    <source>
        <dbReference type="SAM" id="Phobius"/>
    </source>
</evidence>
<comment type="caution">
    <text evidence="2">The sequence shown here is derived from an EMBL/GenBank/DDBJ whole genome shotgun (WGS) entry which is preliminary data.</text>
</comment>
<keyword evidence="1" id="KW-0812">Transmembrane</keyword>
<dbReference type="AlphaFoldDB" id="A0AA37BQK6"/>
<feature type="transmembrane region" description="Helical" evidence="1">
    <location>
        <begin position="97"/>
        <end position="115"/>
    </location>
</feature>